<dbReference type="Proteomes" id="UP001367030">
    <property type="component" value="Unassembled WGS sequence"/>
</dbReference>
<protein>
    <submittedName>
        <fullName evidence="2">Uncharacterized protein</fullName>
    </submittedName>
</protein>
<keyword evidence="3" id="KW-1185">Reference proteome</keyword>
<comment type="caution">
    <text evidence="2">The sequence shown here is derived from an EMBL/GenBank/DDBJ whole genome shotgun (WGS) entry which is preliminary data.</text>
</comment>
<evidence type="ECO:0000256" key="1">
    <source>
        <dbReference type="SAM" id="Phobius"/>
    </source>
</evidence>
<keyword evidence="1" id="KW-0812">Transmembrane</keyword>
<dbReference type="RefSeq" id="WP_340337657.1">
    <property type="nucleotide sequence ID" value="NZ_JBBKZS010000011.1"/>
</dbReference>
<keyword evidence="1" id="KW-0472">Membrane</keyword>
<feature type="transmembrane region" description="Helical" evidence="1">
    <location>
        <begin position="21"/>
        <end position="40"/>
    </location>
</feature>
<keyword evidence="1" id="KW-1133">Transmembrane helix</keyword>
<organism evidence="2 3">
    <name type="scientific">Variovorax robiniae</name>
    <dbReference type="NCBI Taxonomy" id="1836199"/>
    <lineage>
        <taxon>Bacteria</taxon>
        <taxon>Pseudomonadati</taxon>
        <taxon>Pseudomonadota</taxon>
        <taxon>Betaproteobacteria</taxon>
        <taxon>Burkholderiales</taxon>
        <taxon>Comamonadaceae</taxon>
        <taxon>Variovorax</taxon>
    </lineage>
</organism>
<evidence type="ECO:0000313" key="3">
    <source>
        <dbReference type="Proteomes" id="UP001367030"/>
    </source>
</evidence>
<gene>
    <name evidence="2" type="ORF">WKW79_23670</name>
</gene>
<evidence type="ECO:0000313" key="2">
    <source>
        <dbReference type="EMBL" id="MEJ8857591.1"/>
    </source>
</evidence>
<sequence>MKQSIELERRMEKERSFSVRGLNLAGFVFVIAVVVGVIVLRS</sequence>
<dbReference type="EMBL" id="JBBKZS010000011">
    <property type="protein sequence ID" value="MEJ8857591.1"/>
    <property type="molecule type" value="Genomic_DNA"/>
</dbReference>
<accession>A0ABU8XCM1</accession>
<reference evidence="2 3" key="1">
    <citation type="submission" date="2024-03" db="EMBL/GenBank/DDBJ databases">
        <title>Novel species of the genus Variovorax.</title>
        <authorList>
            <person name="Liu Q."/>
            <person name="Xin Y.-H."/>
        </authorList>
    </citation>
    <scope>NUCLEOTIDE SEQUENCE [LARGE SCALE GENOMIC DNA]</scope>
    <source>
        <strain evidence="2 3">KACC 18901</strain>
    </source>
</reference>
<proteinExistence type="predicted"/>
<name>A0ABU8XCM1_9BURK</name>